<organism evidence="1 2">
    <name type="scientific">Nicotiana tabacum</name>
    <name type="common">Common tobacco</name>
    <dbReference type="NCBI Taxonomy" id="4097"/>
    <lineage>
        <taxon>Eukaryota</taxon>
        <taxon>Viridiplantae</taxon>
        <taxon>Streptophyta</taxon>
        <taxon>Embryophyta</taxon>
        <taxon>Tracheophyta</taxon>
        <taxon>Spermatophyta</taxon>
        <taxon>Magnoliopsida</taxon>
        <taxon>eudicotyledons</taxon>
        <taxon>Gunneridae</taxon>
        <taxon>Pentapetalae</taxon>
        <taxon>asterids</taxon>
        <taxon>lamiids</taxon>
        <taxon>Solanales</taxon>
        <taxon>Solanaceae</taxon>
        <taxon>Nicotianoideae</taxon>
        <taxon>Nicotianeae</taxon>
        <taxon>Nicotiana</taxon>
    </lineage>
</organism>
<evidence type="ECO:0000313" key="2">
    <source>
        <dbReference type="RefSeq" id="XP_075099605.1"/>
    </source>
</evidence>
<reference evidence="1" key="1">
    <citation type="journal article" date="2014" name="Nat. Commun.">
        <title>The tobacco genome sequence and its comparison with those of tomato and potato.</title>
        <authorList>
            <person name="Sierro N."/>
            <person name="Battey J.N."/>
            <person name="Ouadi S."/>
            <person name="Bakaher N."/>
            <person name="Bovet L."/>
            <person name="Willig A."/>
            <person name="Goepfert S."/>
            <person name="Peitsch M.C."/>
            <person name="Ivanov N.V."/>
        </authorList>
    </citation>
    <scope>NUCLEOTIDE SEQUENCE [LARGE SCALE GENOMIC DNA]</scope>
</reference>
<dbReference type="RefSeq" id="XP_075099605.1">
    <property type="nucleotide sequence ID" value="XM_075243504.1"/>
</dbReference>
<reference evidence="2" key="2">
    <citation type="submission" date="2025-08" db="UniProtKB">
        <authorList>
            <consortium name="RefSeq"/>
        </authorList>
    </citation>
    <scope>IDENTIFICATION</scope>
    <source>
        <tissue evidence="2">Leaf</tissue>
    </source>
</reference>
<evidence type="ECO:0000313" key="1">
    <source>
        <dbReference type="Proteomes" id="UP000790787"/>
    </source>
</evidence>
<sequence>MEPFPAAKDLGQGDPISPYLFARAMEYLSRLLGNLKQNKKFKYHPRCRKLGLQANTSKSAIYFGGVTPNIQTTLLQRTGYAQREMPFRYLGILLDTKKLTLAKWLPLIDKTTAKISSWTAKKLSYAGRIQLVQSLLFGMQTYWAQIFILPVKMKTEITSLGMQFFKRIVEQTTTVVVNAKSNRTDMD</sequence>
<accession>A0AC58TQV3</accession>
<proteinExistence type="predicted"/>
<gene>
    <name evidence="2" type="primary">LOC142176329</name>
</gene>
<name>A0AC58TQV3_TOBAC</name>
<keyword evidence="1" id="KW-1185">Reference proteome</keyword>
<dbReference type="Proteomes" id="UP000790787">
    <property type="component" value="Chromosome 3"/>
</dbReference>
<protein>
    <submittedName>
        <fullName evidence="2">Uncharacterized protein LOC142176329</fullName>
    </submittedName>
</protein>